<keyword evidence="3 6" id="KW-0133">Cell shape</keyword>
<evidence type="ECO:0000259" key="7">
    <source>
        <dbReference type="PROSITE" id="PS52029"/>
    </source>
</evidence>
<name>A0ABX2RS11_9ACTN</name>
<feature type="domain" description="L,D-TPase catalytic" evidence="7">
    <location>
        <begin position="1"/>
        <end position="51"/>
    </location>
</feature>
<evidence type="ECO:0000256" key="2">
    <source>
        <dbReference type="ARBA" id="ARBA00022679"/>
    </source>
</evidence>
<protein>
    <recommendedName>
        <fullName evidence="7">L,D-TPase catalytic domain-containing protein</fullName>
    </recommendedName>
</protein>
<keyword evidence="5 6" id="KW-0961">Cell wall biogenesis/degradation</keyword>
<feature type="active site" description="Nucleophile" evidence="6">
    <location>
        <position position="27"/>
    </location>
</feature>
<sequence>MVDVRMHPQPADWNIGAHGRENTSHGCINVGPDHARWFYETFRLGDVVDVRNTPRRMALTDGVGDWTVRWDKW</sequence>
<evidence type="ECO:0000256" key="1">
    <source>
        <dbReference type="ARBA" id="ARBA00004752"/>
    </source>
</evidence>
<accession>A0ABX2RS11</accession>
<evidence type="ECO:0000256" key="5">
    <source>
        <dbReference type="ARBA" id="ARBA00023316"/>
    </source>
</evidence>
<dbReference type="Pfam" id="PF03734">
    <property type="entry name" value="YkuD"/>
    <property type="match status" value="1"/>
</dbReference>
<dbReference type="EMBL" id="JACCCQ010000001">
    <property type="protein sequence ID" value="NYF59325.1"/>
    <property type="molecule type" value="Genomic_DNA"/>
</dbReference>
<evidence type="ECO:0000256" key="3">
    <source>
        <dbReference type="ARBA" id="ARBA00022960"/>
    </source>
</evidence>
<keyword evidence="4 6" id="KW-0573">Peptidoglycan synthesis</keyword>
<reference evidence="8 9" key="1">
    <citation type="submission" date="2020-07" db="EMBL/GenBank/DDBJ databases">
        <title>Sequencing the genomes of 1000 actinobacteria strains.</title>
        <authorList>
            <person name="Klenk H.-P."/>
        </authorList>
    </citation>
    <scope>NUCLEOTIDE SEQUENCE [LARGE SCALE GENOMIC DNA]</scope>
    <source>
        <strain evidence="8 9">DSM 43814</strain>
    </source>
</reference>
<comment type="caution">
    <text evidence="8">The sequence shown here is derived from an EMBL/GenBank/DDBJ whole genome shotgun (WGS) entry which is preliminary data.</text>
</comment>
<organism evidence="8 9">
    <name type="scientific">Micromonospora purpureochromogenes</name>
    <dbReference type="NCBI Taxonomy" id="47872"/>
    <lineage>
        <taxon>Bacteria</taxon>
        <taxon>Bacillati</taxon>
        <taxon>Actinomycetota</taxon>
        <taxon>Actinomycetes</taxon>
        <taxon>Micromonosporales</taxon>
        <taxon>Micromonosporaceae</taxon>
        <taxon>Micromonospora</taxon>
    </lineage>
</organism>
<dbReference type="PROSITE" id="PS52029">
    <property type="entry name" value="LD_TPASE"/>
    <property type="match status" value="1"/>
</dbReference>
<dbReference type="InterPro" id="IPR038063">
    <property type="entry name" value="Transpep_catalytic_dom"/>
</dbReference>
<evidence type="ECO:0000256" key="6">
    <source>
        <dbReference type="PROSITE-ProRule" id="PRU01373"/>
    </source>
</evidence>
<dbReference type="Proteomes" id="UP000631553">
    <property type="component" value="Unassembled WGS sequence"/>
</dbReference>
<proteinExistence type="predicted"/>
<dbReference type="InterPro" id="IPR005490">
    <property type="entry name" value="LD_TPept_cat_dom"/>
</dbReference>
<feature type="active site" description="Proton donor/acceptor" evidence="6">
    <location>
        <position position="7"/>
    </location>
</feature>
<evidence type="ECO:0000256" key="4">
    <source>
        <dbReference type="ARBA" id="ARBA00022984"/>
    </source>
</evidence>
<dbReference type="RefSeq" id="WP_308495209.1">
    <property type="nucleotide sequence ID" value="NZ_JACCCQ010000001.1"/>
</dbReference>
<dbReference type="SUPFAM" id="SSF141523">
    <property type="entry name" value="L,D-transpeptidase catalytic domain-like"/>
    <property type="match status" value="1"/>
</dbReference>
<keyword evidence="2" id="KW-0808">Transferase</keyword>
<evidence type="ECO:0000313" key="8">
    <source>
        <dbReference type="EMBL" id="NYF59325.1"/>
    </source>
</evidence>
<gene>
    <name evidence="8" type="ORF">HDA35_005156</name>
</gene>
<dbReference type="CDD" id="cd16913">
    <property type="entry name" value="YkuD_like"/>
    <property type="match status" value="1"/>
</dbReference>
<keyword evidence="9" id="KW-1185">Reference proteome</keyword>
<dbReference type="Gene3D" id="2.40.440.10">
    <property type="entry name" value="L,D-transpeptidase catalytic domain-like"/>
    <property type="match status" value="1"/>
</dbReference>
<comment type="pathway">
    <text evidence="1 6">Cell wall biogenesis; peptidoglycan biosynthesis.</text>
</comment>
<evidence type="ECO:0000313" key="9">
    <source>
        <dbReference type="Proteomes" id="UP000631553"/>
    </source>
</evidence>